<dbReference type="EMBL" id="HBET01013968">
    <property type="protein sequence ID" value="CAD8565076.1"/>
    <property type="molecule type" value="Transcribed_RNA"/>
</dbReference>
<reference evidence="4" key="2">
    <citation type="submission" date="2021-01" db="EMBL/GenBank/DDBJ databases">
        <authorList>
            <person name="Corre E."/>
            <person name="Pelletier E."/>
            <person name="Niang G."/>
            <person name="Scheremetjew M."/>
            <person name="Finn R."/>
            <person name="Kale V."/>
            <person name="Holt S."/>
            <person name="Cochrane G."/>
            <person name="Meng A."/>
            <person name="Brown T."/>
            <person name="Cohen L."/>
        </authorList>
    </citation>
    <scope>NUCLEOTIDE SEQUENCE</scope>
    <source>
        <strain evidence="4">E4-10</strain>
    </source>
</reference>
<evidence type="ECO:0000256" key="1">
    <source>
        <dbReference type="SAM" id="MobiDB-lite"/>
    </source>
</evidence>
<dbReference type="InterPro" id="IPR013083">
    <property type="entry name" value="Znf_RING/FYVE/PHD"/>
</dbReference>
<proteinExistence type="predicted"/>
<dbReference type="InterPro" id="IPR036465">
    <property type="entry name" value="vWFA_dom_sf"/>
</dbReference>
<feature type="domain" description="VWFA" evidence="3">
    <location>
        <begin position="1311"/>
        <end position="1483"/>
    </location>
</feature>
<reference evidence="5 6" key="1">
    <citation type="submission" date="2019-07" db="EMBL/GenBank/DDBJ databases">
        <title>Genomes of Cafeteria roenbergensis.</title>
        <authorList>
            <person name="Fischer M.G."/>
            <person name="Hackl T."/>
            <person name="Roman M."/>
        </authorList>
    </citation>
    <scope>NUCLEOTIDE SEQUENCE [LARGE SCALE GENOMIC DNA]</scope>
    <source>
        <strain evidence="5 6">E4-10P</strain>
    </source>
</reference>
<dbReference type="Pfam" id="PF00179">
    <property type="entry name" value="UQ_con"/>
    <property type="match status" value="1"/>
</dbReference>
<protein>
    <recommendedName>
        <fullName evidence="7">UBC core domain-containing protein</fullName>
    </recommendedName>
</protein>
<dbReference type="PROSITE" id="PS50234">
    <property type="entry name" value="VWFA"/>
    <property type="match status" value="1"/>
</dbReference>
<dbReference type="CDD" id="cd23833">
    <property type="entry name" value="UBCc_ApmR795-like"/>
    <property type="match status" value="1"/>
</dbReference>
<dbReference type="InterPro" id="IPR016135">
    <property type="entry name" value="UBQ-conjugating_enzyme/RWD"/>
</dbReference>
<gene>
    <name evidence="4" type="ORF">CROE0942_LOCUS9454</name>
    <name evidence="5" type="ORF">FNF27_02260</name>
</gene>
<accession>A0A5A8EE86</accession>
<dbReference type="EMBL" id="VLTO01000009">
    <property type="protein sequence ID" value="KAA0176203.1"/>
    <property type="molecule type" value="Genomic_DNA"/>
</dbReference>
<dbReference type="SUPFAM" id="SSF57850">
    <property type="entry name" value="RING/U-box"/>
    <property type="match status" value="1"/>
</dbReference>
<dbReference type="OrthoDB" id="10069349at2759"/>
<dbReference type="CDD" id="cd00198">
    <property type="entry name" value="vWFA"/>
    <property type="match status" value="1"/>
</dbReference>
<feature type="region of interest" description="Disordered" evidence="1">
    <location>
        <begin position="320"/>
        <end position="342"/>
    </location>
</feature>
<name>A0A5A8EE86_CAFRO</name>
<dbReference type="SUPFAM" id="SSF54495">
    <property type="entry name" value="UBC-like"/>
    <property type="match status" value="1"/>
</dbReference>
<dbReference type="InterPro" id="IPR002035">
    <property type="entry name" value="VWF_A"/>
</dbReference>
<dbReference type="InterPro" id="IPR050113">
    <property type="entry name" value="Ub_conjugating_enzyme"/>
</dbReference>
<dbReference type="PANTHER" id="PTHR24067">
    <property type="entry name" value="UBIQUITIN-CONJUGATING ENZYME E2"/>
    <property type="match status" value="1"/>
</dbReference>
<evidence type="ECO:0000313" key="5">
    <source>
        <dbReference type="EMBL" id="KAA0176203.1"/>
    </source>
</evidence>
<dbReference type="Gene3D" id="3.40.50.410">
    <property type="entry name" value="von Willebrand factor, type A domain"/>
    <property type="match status" value="1"/>
</dbReference>
<dbReference type="Pfam" id="PF00092">
    <property type="entry name" value="VWA"/>
    <property type="match status" value="1"/>
</dbReference>
<evidence type="ECO:0008006" key="7">
    <source>
        <dbReference type="Google" id="ProtNLM"/>
    </source>
</evidence>
<dbReference type="SUPFAM" id="SSF53300">
    <property type="entry name" value="vWA-like"/>
    <property type="match status" value="1"/>
</dbReference>
<dbReference type="Gene3D" id="3.10.110.10">
    <property type="entry name" value="Ubiquitin Conjugating Enzyme"/>
    <property type="match status" value="1"/>
</dbReference>
<evidence type="ECO:0000259" key="2">
    <source>
        <dbReference type="PROSITE" id="PS50127"/>
    </source>
</evidence>
<evidence type="ECO:0000259" key="3">
    <source>
        <dbReference type="PROSITE" id="PS50234"/>
    </source>
</evidence>
<evidence type="ECO:0000313" key="6">
    <source>
        <dbReference type="Proteomes" id="UP000322899"/>
    </source>
</evidence>
<dbReference type="SMART" id="SM00212">
    <property type="entry name" value="UBCc"/>
    <property type="match status" value="1"/>
</dbReference>
<dbReference type="InterPro" id="IPR003613">
    <property type="entry name" value="Ubox_domain"/>
</dbReference>
<evidence type="ECO:0000313" key="4">
    <source>
        <dbReference type="EMBL" id="CAD8565076.1"/>
    </source>
</evidence>
<organism evidence="5 6">
    <name type="scientific">Cafeteria roenbergensis</name>
    <name type="common">Marine flagellate</name>
    <dbReference type="NCBI Taxonomy" id="33653"/>
    <lineage>
        <taxon>Eukaryota</taxon>
        <taxon>Sar</taxon>
        <taxon>Stramenopiles</taxon>
        <taxon>Bigyra</taxon>
        <taxon>Opalozoa</taxon>
        <taxon>Bicosoecida</taxon>
        <taxon>Cafeteriaceae</taxon>
        <taxon>Cafeteria</taxon>
    </lineage>
</organism>
<dbReference type="Gene3D" id="3.30.40.10">
    <property type="entry name" value="Zinc/RING finger domain, C3HC4 (zinc finger)"/>
    <property type="match status" value="1"/>
</dbReference>
<dbReference type="InterPro" id="IPR000608">
    <property type="entry name" value="UBC"/>
</dbReference>
<dbReference type="Proteomes" id="UP000322899">
    <property type="component" value="Unassembled WGS sequence"/>
</dbReference>
<dbReference type="Pfam" id="PF04564">
    <property type="entry name" value="U-box"/>
    <property type="match status" value="1"/>
</dbReference>
<dbReference type="GO" id="GO:0016567">
    <property type="term" value="P:protein ubiquitination"/>
    <property type="evidence" value="ECO:0007669"/>
    <property type="project" value="InterPro"/>
</dbReference>
<feature type="domain" description="UBC core" evidence="2">
    <location>
        <begin position="1611"/>
        <end position="1757"/>
    </location>
</feature>
<dbReference type="GO" id="GO:0004842">
    <property type="term" value="F:ubiquitin-protein transferase activity"/>
    <property type="evidence" value="ECO:0007669"/>
    <property type="project" value="InterPro"/>
</dbReference>
<dbReference type="PROSITE" id="PS50127">
    <property type="entry name" value="UBC_2"/>
    <property type="match status" value="1"/>
</dbReference>
<sequence>MAAASSRQRLRVAVQVAGKGLEVLVVPTDMGSTVQAFAAEVARRAAQQLRLPDGLGCTLRIDGGLACVTDTLADLVDVGLAQTPIVAVMGAAASADTCRGVAPCSAAPPQPPGGEPTVLVQCAFAGSARVAQVRVPRSATVQRLKRELAKAMGFAYVPDSGRPGPVLPPAPGGDAGVSLFLVKIDGAKVKLTVPLSAKPVELFEAAAKAMGVAPTAFSIRHKDASIARDESRTLRALGIAASDTVTAARVVGKSAPPVRNADTDPSGMRISIDLFTATAPLHSTEALDKSTLVECGLAALAREGRLDLFAVARATNSPAFAGDSRADDAESGDVNFHTGTPGWMPLEIDRPLERRRPAAAALRGAAAAAGAAEPEPEPALAKDLTVHLSTGARADLGATLRTIASADAVPDAAFAGLLARLRMTSGFSPACLALARLREQLPVSEAERCAIATALWTAGRVVGVVDPLERPRAVLWHLLGRPSVCVVGTSTVAEAGLDDSVAAGDPGQRRANDPAAVLLLPPSATDGGDAYRRVQLTCASGNADDHERMDDPVRVDLDAMPGVPGVTAGARAFFKSRVFSRKHALKLMPGGENHDAGSAWGCARPGMLKPDLTVATLLRGTPAAAGSTVFAWMPPAMSAAQLESLQAAQTRARTGAAASGAGARLSTCTGEPVLHSSDDRALVCAHQLSAGVLTACGDFHQGVGHAFGPAFAAAAATLQSPRQEDSEVLEAAMYASKAASSMRLHAIAPHSLARAPNPSLTFCAAGHMAAFLGFQECSTNVLIYDAVAGKTTPEGHAELGARVNALPLVKAELARIEVRSSVADRDIKELCAVLLDRSQSMRDRGFPEEEDPVGAADRRRASELADARIKSATAELRDCMTAARASIACAASEELSDNLAAPLAAARLLRISETGRAWSGTTIASVAIPAERAESQAARDANKRFDDQAQVLLCKHEDLNMLRLVFRQLLLQRDTASGRANIQAFLGEVLPYALMDEHERLNLRPRFLHLFKSSIGRWVHFAVAVLCADPAGIFTLSRSAQGSGGSSAAAAASAPKPDITGRQAERAFELRGKDCDAVSAFLQARPAIGRGAPASLKCPISGELMTMPVKWAGDGRTYQRQAIHKHVHGSAASALRSPATHAAVSADKARSFTVNEEALAGLKRFLESNPHGCRPRIPSAPGGFAMVPIRVWPSGGDKQHNCQLLWVPNSTSVFAVTLLHWTQTGFAGDKMPSRSSMWYDMSGIGDGWLRGTLASPSWTVLRAMSSVAAHLQPAGSFAELDEPGCNWGSEHGRSQGPHGVLVQREHYTPHDAPDRIPRLLTVKELFHAFTNRLVAYDSPIELSLTAFGTSVEETCAFTPLFEEFRSKVDEVASDGDTALLDGISESITRLVARRNDKHAEAKPNLRILVLSDGRDTCSKRSTALDVAKALQKEKVTLDAVAIGTESNDDLFALCKCSGGLFFHPESLEESQRLVELEVFLTTIPRESPPTPPRVTTRASLEQFKPGHAYERDSALEGRLPAMRHHPLLSEASTGVDAAVELTAAAEAAAETVAATMDVMQGKASQLVLDAAMAAVAEASFTAFKDKSGGDRRKAAIRAVATQACAGARAMQRLRRLQADLKKIKQRPHPFVEVFPSATDPGFWKLLVRGPEGSPYASGTWLAYFVMPDDFPRRPPAVTFKTPIKHMNVSPAGRVCHSVLASGWSADIPLRTLLDAVYGMLLTPEMDTPVDTVLATQYNRDRVGFTALVYDHTVKFAQERSLGDWRKHLQGDG</sequence>